<gene>
    <name evidence="1" type="ORF">E6B08_19350</name>
</gene>
<dbReference type="Proteomes" id="UP000298551">
    <property type="component" value="Chromosome"/>
</dbReference>
<organism evidence="1 2">
    <name type="scientific">Pseudomonas putida</name>
    <name type="common">Arthrobacter siderocapsulatus</name>
    <dbReference type="NCBI Taxonomy" id="303"/>
    <lineage>
        <taxon>Bacteria</taxon>
        <taxon>Pseudomonadati</taxon>
        <taxon>Pseudomonadota</taxon>
        <taxon>Gammaproteobacteria</taxon>
        <taxon>Pseudomonadales</taxon>
        <taxon>Pseudomonadaceae</taxon>
        <taxon>Pseudomonas</taxon>
    </lineage>
</organism>
<evidence type="ECO:0000313" key="1">
    <source>
        <dbReference type="EMBL" id="QCI13389.1"/>
    </source>
</evidence>
<sequence length="166" mass="18657">MKIRTEHQNLGAALMQIAEDDNFTAINPLRLRGAKINNAFLINADTCLFLKYGQEPKGPHQEYKFTFSSDVLDSIELSTEFYQKIFIGLVCVEDQEICLIDMEQMTEMLQARIKTAGQEEEVYQVLVTVPEGKSLRAYTNASGRKGVVAGKEKVISRSRFPSGLFA</sequence>
<dbReference type="RefSeq" id="WP_136915525.1">
    <property type="nucleotide sequence ID" value="NZ_CP039371.1"/>
</dbReference>
<evidence type="ECO:0000313" key="2">
    <source>
        <dbReference type="Proteomes" id="UP000298551"/>
    </source>
</evidence>
<accession>A0A4D6XCC2</accession>
<protein>
    <submittedName>
        <fullName evidence="1">Uncharacterized protein</fullName>
    </submittedName>
</protein>
<dbReference type="OrthoDB" id="2988617at2"/>
<proteinExistence type="predicted"/>
<reference evidence="2" key="1">
    <citation type="submission" date="2019-04" db="EMBL/GenBank/DDBJ databases">
        <title>Genome sequence of Pseudomonas putida 1290, an auxin catabolizing strain.</title>
        <authorList>
            <person name="Laird T.S."/>
            <person name="Leveau J.H.J."/>
        </authorList>
    </citation>
    <scope>NUCLEOTIDE SEQUENCE [LARGE SCALE GENOMIC DNA]</scope>
    <source>
        <strain evidence="2">1290</strain>
    </source>
</reference>
<name>A0A4D6XCC2_PSEPU</name>
<dbReference type="AlphaFoldDB" id="A0A4D6XCC2"/>
<dbReference type="EMBL" id="CP039371">
    <property type="protein sequence ID" value="QCI13389.1"/>
    <property type="molecule type" value="Genomic_DNA"/>
</dbReference>